<sequence length="313" mass="35927">MLYAEALSNLEAAIKEDPPTEIDMTRLWVPRCSSEEFGTLFEFCLAIDYRDNQIRCNRLRRMDLQMDAHNRALLQDLADKLEGDHERGLVYVGAIRGLYERDGLDVPDCLKDGEGEKVGMEVAVYLQDHTPPMLVPIVATLRKESEEKHWQEVLDFFFCQPITEDIFPELLNDPVPFEQFEIMSSVKETTETWRVANPEILRTVPFPLPGGILYKSAWWTSRVDYPLEDKSIAIGWTPLPPLSYMKIALLPFERFMLSLIPSFGGIQQLHNDTILDDFGGDSGPFLDLGNDYDCAYLYPLCLTMTWPDDTSWD</sequence>
<organism evidence="1 2">
    <name type="scientific">Fomitopsis schrenkii</name>
    <name type="common">Brown rot fungus</name>
    <dbReference type="NCBI Taxonomy" id="2126942"/>
    <lineage>
        <taxon>Eukaryota</taxon>
        <taxon>Fungi</taxon>
        <taxon>Dikarya</taxon>
        <taxon>Basidiomycota</taxon>
        <taxon>Agaricomycotina</taxon>
        <taxon>Agaricomycetes</taxon>
        <taxon>Polyporales</taxon>
        <taxon>Fomitopsis</taxon>
    </lineage>
</organism>
<accession>S8FE08</accession>
<dbReference type="AlphaFoldDB" id="S8FE08"/>
<proteinExistence type="predicted"/>
<keyword evidence="2" id="KW-1185">Reference proteome</keyword>
<name>S8FE08_FOMSC</name>
<dbReference type="EMBL" id="KE504155">
    <property type="protein sequence ID" value="EPS99695.1"/>
    <property type="molecule type" value="Genomic_DNA"/>
</dbReference>
<dbReference type="InParanoid" id="S8FE08"/>
<gene>
    <name evidence="1" type="ORF">FOMPIDRAFT_1016985</name>
</gene>
<dbReference type="HOGENOM" id="CLU_888617_0_0_1"/>
<evidence type="ECO:0000313" key="2">
    <source>
        <dbReference type="Proteomes" id="UP000015241"/>
    </source>
</evidence>
<protein>
    <submittedName>
        <fullName evidence="1">Uncharacterized protein</fullName>
    </submittedName>
</protein>
<evidence type="ECO:0000313" key="1">
    <source>
        <dbReference type="EMBL" id="EPS99695.1"/>
    </source>
</evidence>
<dbReference type="Proteomes" id="UP000015241">
    <property type="component" value="Unassembled WGS sequence"/>
</dbReference>
<reference evidence="1 2" key="1">
    <citation type="journal article" date="2012" name="Science">
        <title>The Paleozoic origin of enzymatic lignin decomposition reconstructed from 31 fungal genomes.</title>
        <authorList>
            <person name="Floudas D."/>
            <person name="Binder M."/>
            <person name="Riley R."/>
            <person name="Barry K."/>
            <person name="Blanchette R.A."/>
            <person name="Henrissat B."/>
            <person name="Martinez A.T."/>
            <person name="Otillar R."/>
            <person name="Spatafora J.W."/>
            <person name="Yadav J.S."/>
            <person name="Aerts A."/>
            <person name="Benoit I."/>
            <person name="Boyd A."/>
            <person name="Carlson A."/>
            <person name="Copeland A."/>
            <person name="Coutinho P.M."/>
            <person name="de Vries R.P."/>
            <person name="Ferreira P."/>
            <person name="Findley K."/>
            <person name="Foster B."/>
            <person name="Gaskell J."/>
            <person name="Glotzer D."/>
            <person name="Gorecki P."/>
            <person name="Heitman J."/>
            <person name="Hesse C."/>
            <person name="Hori C."/>
            <person name="Igarashi K."/>
            <person name="Jurgens J.A."/>
            <person name="Kallen N."/>
            <person name="Kersten P."/>
            <person name="Kohler A."/>
            <person name="Kuees U."/>
            <person name="Kumar T.K.A."/>
            <person name="Kuo A."/>
            <person name="LaButti K."/>
            <person name="Larrondo L.F."/>
            <person name="Lindquist E."/>
            <person name="Ling A."/>
            <person name="Lombard V."/>
            <person name="Lucas S."/>
            <person name="Lundell T."/>
            <person name="Martin R."/>
            <person name="McLaughlin D.J."/>
            <person name="Morgenstern I."/>
            <person name="Morin E."/>
            <person name="Murat C."/>
            <person name="Nagy L.G."/>
            <person name="Nolan M."/>
            <person name="Ohm R.A."/>
            <person name="Patyshakuliyeva A."/>
            <person name="Rokas A."/>
            <person name="Ruiz-Duenas F.J."/>
            <person name="Sabat G."/>
            <person name="Salamov A."/>
            <person name="Samejima M."/>
            <person name="Schmutz J."/>
            <person name="Slot J.C."/>
            <person name="St John F."/>
            <person name="Stenlid J."/>
            <person name="Sun H."/>
            <person name="Sun S."/>
            <person name="Syed K."/>
            <person name="Tsang A."/>
            <person name="Wiebenga A."/>
            <person name="Young D."/>
            <person name="Pisabarro A."/>
            <person name="Eastwood D.C."/>
            <person name="Martin F."/>
            <person name="Cullen D."/>
            <person name="Grigoriev I.V."/>
            <person name="Hibbett D.S."/>
        </authorList>
    </citation>
    <scope>NUCLEOTIDE SEQUENCE</scope>
    <source>
        <strain evidence="2">FP-58527</strain>
    </source>
</reference>